<keyword evidence="2" id="KW-1185">Reference proteome</keyword>
<comment type="caution">
    <text evidence="1">The sequence shown here is derived from an EMBL/GenBank/DDBJ whole genome shotgun (WGS) entry which is preliminary data.</text>
</comment>
<evidence type="ECO:0000313" key="1">
    <source>
        <dbReference type="EMBL" id="MQY43302.1"/>
    </source>
</evidence>
<dbReference type="Proteomes" id="UP000436694">
    <property type="component" value="Unassembled WGS sequence"/>
</dbReference>
<organism evidence="1 2">
    <name type="scientific">Tritonibacter aquimaris</name>
    <dbReference type="NCBI Taxonomy" id="2663379"/>
    <lineage>
        <taxon>Bacteria</taxon>
        <taxon>Pseudomonadati</taxon>
        <taxon>Pseudomonadota</taxon>
        <taxon>Alphaproteobacteria</taxon>
        <taxon>Rhodobacterales</taxon>
        <taxon>Paracoccaceae</taxon>
        <taxon>Tritonibacter</taxon>
    </lineage>
</organism>
<proteinExistence type="predicted"/>
<gene>
    <name evidence="1" type="ORF">GG681_11675</name>
</gene>
<dbReference type="AlphaFoldDB" id="A0A844AZ92"/>
<dbReference type="RefSeq" id="WP_153548182.1">
    <property type="nucleotide sequence ID" value="NZ_WIXK01000005.1"/>
</dbReference>
<reference evidence="1 2" key="1">
    <citation type="submission" date="2019-10" db="EMBL/GenBank/DDBJ databases">
        <title>Epibacterium sp. nov., isolated from seawater.</title>
        <authorList>
            <person name="Zhang X."/>
            <person name="Li N."/>
        </authorList>
    </citation>
    <scope>NUCLEOTIDE SEQUENCE [LARGE SCALE GENOMIC DNA]</scope>
    <source>
        <strain evidence="1 2">SM1969</strain>
    </source>
</reference>
<evidence type="ECO:0000313" key="2">
    <source>
        <dbReference type="Proteomes" id="UP000436694"/>
    </source>
</evidence>
<accession>A0A844AZ92</accession>
<protein>
    <submittedName>
        <fullName evidence="1">Uncharacterized protein</fullName>
    </submittedName>
</protein>
<sequence>MSKAIFLPFEHSGCVGIGNAMPILGFGFAEPPELAGCLVDDQSRNAFFFKGLAGFSRIALPCWIVLGACAEPGGETKVFPVAKAFRICAYALELCAWPSSTFTTRL</sequence>
<name>A0A844AZ92_9RHOB</name>
<dbReference type="EMBL" id="WIXK01000005">
    <property type="protein sequence ID" value="MQY43302.1"/>
    <property type="molecule type" value="Genomic_DNA"/>
</dbReference>